<dbReference type="RefSeq" id="WP_353072157.1">
    <property type="nucleotide sequence ID" value="NZ_CP132938.1"/>
</dbReference>
<evidence type="ECO:0000256" key="1">
    <source>
        <dbReference type="SAM" id="Phobius"/>
    </source>
</evidence>
<keyword evidence="1" id="KW-1133">Transmembrane helix</keyword>
<dbReference type="EMBL" id="CP132938">
    <property type="protein sequence ID" value="XCB22159.1"/>
    <property type="molecule type" value="Genomic_DNA"/>
</dbReference>
<dbReference type="KEGG" id="tgi:RBB81_21695"/>
<keyword evidence="1" id="KW-0812">Transmembrane</keyword>
<accession>A0AAU7YZW1</accession>
<reference evidence="2" key="2">
    <citation type="journal article" date="2024" name="Environ. Microbiol.">
        <title>Genome analysis and description of Tunturibacter gen. nov. expands the diversity of Terriglobia in tundra soils.</title>
        <authorList>
            <person name="Messyasz A."/>
            <person name="Mannisto M.K."/>
            <person name="Kerkhof L.J."/>
            <person name="Haggblom M.M."/>
        </authorList>
    </citation>
    <scope>NUCLEOTIDE SEQUENCE</scope>
    <source>
        <strain evidence="2">M8UP39</strain>
    </source>
</reference>
<protein>
    <submittedName>
        <fullName evidence="2">Uncharacterized protein</fullName>
    </submittedName>
</protein>
<dbReference type="AlphaFoldDB" id="A0AAU7YZW1"/>
<feature type="transmembrane region" description="Helical" evidence="1">
    <location>
        <begin position="90"/>
        <end position="112"/>
    </location>
</feature>
<proteinExistence type="predicted"/>
<sequence>MHRHLPGTGSFALGFFSGFLGCVLLVIRGSLPNVVAVVVVNFLLFSAFVLFYRGILLFCRSPRTTRTLWTSVGVALLLLMYFSTANDQSAPRIAIVSVVLFLSRGFIAVELFRQVGQRVILTVFAVLMTTYALFGVGCSVVTFLHGAPYDLMQTSSFQPSTELRRNSLSPVKLARQ</sequence>
<dbReference type="PROSITE" id="PS51257">
    <property type="entry name" value="PROKAR_LIPOPROTEIN"/>
    <property type="match status" value="1"/>
</dbReference>
<feature type="transmembrane region" description="Helical" evidence="1">
    <location>
        <begin position="119"/>
        <end position="144"/>
    </location>
</feature>
<feature type="transmembrane region" description="Helical" evidence="1">
    <location>
        <begin position="33"/>
        <end position="55"/>
    </location>
</feature>
<keyword evidence="1" id="KW-0472">Membrane</keyword>
<organism evidence="2">
    <name type="scientific">Tunturiibacter gelidiferens</name>
    <dbReference type="NCBI Taxonomy" id="3069689"/>
    <lineage>
        <taxon>Bacteria</taxon>
        <taxon>Pseudomonadati</taxon>
        <taxon>Acidobacteriota</taxon>
        <taxon>Terriglobia</taxon>
        <taxon>Terriglobales</taxon>
        <taxon>Acidobacteriaceae</taxon>
        <taxon>Tunturiibacter</taxon>
    </lineage>
</organism>
<gene>
    <name evidence="2" type="ORF">RBB81_21695</name>
</gene>
<feature type="transmembrane region" description="Helical" evidence="1">
    <location>
        <begin position="7"/>
        <end position="27"/>
    </location>
</feature>
<evidence type="ECO:0000313" key="2">
    <source>
        <dbReference type="EMBL" id="XCB22159.1"/>
    </source>
</evidence>
<reference evidence="2" key="1">
    <citation type="submission" date="2023-08" db="EMBL/GenBank/DDBJ databases">
        <authorList>
            <person name="Messyasz A."/>
            <person name="Mannisto M.K."/>
            <person name="Kerkhof L.J."/>
            <person name="Haggblom M."/>
        </authorList>
    </citation>
    <scope>NUCLEOTIDE SEQUENCE</scope>
    <source>
        <strain evidence="2">M8UP39</strain>
    </source>
</reference>
<name>A0AAU7YZW1_9BACT</name>
<feature type="transmembrane region" description="Helical" evidence="1">
    <location>
        <begin position="67"/>
        <end position="84"/>
    </location>
</feature>